<organism evidence="1 2">
    <name type="scientific">Willisornis vidua</name>
    <name type="common">Xingu scale-backed antbird</name>
    <dbReference type="NCBI Taxonomy" id="1566151"/>
    <lineage>
        <taxon>Eukaryota</taxon>
        <taxon>Metazoa</taxon>
        <taxon>Chordata</taxon>
        <taxon>Craniata</taxon>
        <taxon>Vertebrata</taxon>
        <taxon>Euteleostomi</taxon>
        <taxon>Archelosauria</taxon>
        <taxon>Archosauria</taxon>
        <taxon>Dinosauria</taxon>
        <taxon>Saurischia</taxon>
        <taxon>Theropoda</taxon>
        <taxon>Coelurosauria</taxon>
        <taxon>Aves</taxon>
        <taxon>Neognathae</taxon>
        <taxon>Neoaves</taxon>
        <taxon>Telluraves</taxon>
        <taxon>Australaves</taxon>
        <taxon>Passeriformes</taxon>
        <taxon>Thamnophilidae</taxon>
        <taxon>Willisornis</taxon>
    </lineage>
</organism>
<reference evidence="1" key="1">
    <citation type="submission" date="2019-10" db="EMBL/GenBank/DDBJ databases">
        <authorList>
            <person name="Soares A.E.R."/>
            <person name="Aleixo A."/>
            <person name="Schneider P."/>
            <person name="Miyaki C.Y."/>
            <person name="Schneider M.P."/>
            <person name="Mello C."/>
            <person name="Vasconcelos A.T.R."/>
        </authorList>
    </citation>
    <scope>NUCLEOTIDE SEQUENCE</scope>
    <source>
        <tissue evidence="1">Muscle</tissue>
    </source>
</reference>
<evidence type="ECO:0000313" key="2">
    <source>
        <dbReference type="Proteomes" id="UP001145742"/>
    </source>
</evidence>
<dbReference type="EMBL" id="WHWB01034554">
    <property type="protein sequence ID" value="KAJ7408250.1"/>
    <property type="molecule type" value="Genomic_DNA"/>
</dbReference>
<gene>
    <name evidence="1" type="ORF">WISP_121944</name>
</gene>
<sequence>MPDHHPFITFTNEDLQMPVSEETGLFYGNIRVYGSIIYGKESKSIMKISIYFAISVVQGDLDKFIFVLRNKPGGIPS</sequence>
<evidence type="ECO:0000313" key="1">
    <source>
        <dbReference type="EMBL" id="KAJ7408250.1"/>
    </source>
</evidence>
<name>A0ABQ9CYJ2_9PASS</name>
<keyword evidence="2" id="KW-1185">Reference proteome</keyword>
<protein>
    <submittedName>
        <fullName evidence="1">Uncharacterized protein</fullName>
    </submittedName>
</protein>
<proteinExistence type="predicted"/>
<accession>A0ABQ9CYJ2</accession>
<dbReference type="Proteomes" id="UP001145742">
    <property type="component" value="Unassembled WGS sequence"/>
</dbReference>
<comment type="caution">
    <text evidence="1">The sequence shown here is derived from an EMBL/GenBank/DDBJ whole genome shotgun (WGS) entry which is preliminary data.</text>
</comment>